<dbReference type="EMBL" id="JBBCAQ010000004">
    <property type="protein sequence ID" value="KAK7603902.1"/>
    <property type="molecule type" value="Genomic_DNA"/>
</dbReference>
<keyword evidence="2" id="KW-1185">Reference proteome</keyword>
<protein>
    <submittedName>
        <fullName evidence="1">Uncharacterized protein</fullName>
    </submittedName>
</protein>
<evidence type="ECO:0000313" key="2">
    <source>
        <dbReference type="Proteomes" id="UP001367676"/>
    </source>
</evidence>
<dbReference type="AlphaFoldDB" id="A0AAN9YAI7"/>
<proteinExistence type="predicted"/>
<dbReference type="Proteomes" id="UP001367676">
    <property type="component" value="Unassembled WGS sequence"/>
</dbReference>
<gene>
    <name evidence="1" type="ORF">V9T40_004175</name>
</gene>
<organism evidence="1 2">
    <name type="scientific">Parthenolecanium corni</name>
    <dbReference type="NCBI Taxonomy" id="536013"/>
    <lineage>
        <taxon>Eukaryota</taxon>
        <taxon>Metazoa</taxon>
        <taxon>Ecdysozoa</taxon>
        <taxon>Arthropoda</taxon>
        <taxon>Hexapoda</taxon>
        <taxon>Insecta</taxon>
        <taxon>Pterygota</taxon>
        <taxon>Neoptera</taxon>
        <taxon>Paraneoptera</taxon>
        <taxon>Hemiptera</taxon>
        <taxon>Sternorrhyncha</taxon>
        <taxon>Coccoidea</taxon>
        <taxon>Coccidae</taxon>
        <taxon>Parthenolecanium</taxon>
    </lineage>
</organism>
<comment type="caution">
    <text evidence="1">The sequence shown here is derived from an EMBL/GenBank/DDBJ whole genome shotgun (WGS) entry which is preliminary data.</text>
</comment>
<sequence length="215" mass="23820">MGKIKKSAGGAAGAEVTMTSKENVKSANVIRSDLPDAGISGNAFCTCQPGQEVLFAAQLPKARRALTKPFRVLIYLTRERRISAHCPSPRYQLSVSQRMIRPSSSTTALASSSSSPSCREVTLFDSKHIDAPSRCSQLVQELQIHSSAEDCEEQSCVRVYPEFKMSFTVFPVSDCFFDPLSTAREKRYAHKKFHNHLTGIEKSKTGFHMSFCLTF</sequence>
<name>A0AAN9YAI7_9HEMI</name>
<reference evidence="1 2" key="1">
    <citation type="submission" date="2024-03" db="EMBL/GenBank/DDBJ databases">
        <title>Adaptation during the transition from Ophiocordyceps entomopathogen to insect associate is accompanied by gene loss and intensified selection.</title>
        <authorList>
            <person name="Ward C.M."/>
            <person name="Onetto C.A."/>
            <person name="Borneman A.R."/>
        </authorList>
    </citation>
    <scope>NUCLEOTIDE SEQUENCE [LARGE SCALE GENOMIC DNA]</scope>
    <source>
        <strain evidence="1">AWRI1</strain>
        <tissue evidence="1">Single Adult Female</tissue>
    </source>
</reference>
<evidence type="ECO:0000313" key="1">
    <source>
        <dbReference type="EMBL" id="KAK7603902.1"/>
    </source>
</evidence>
<accession>A0AAN9YAI7</accession>